<feature type="region of interest" description="Disordered" evidence="4">
    <location>
        <begin position="1"/>
        <end position="20"/>
    </location>
</feature>
<dbReference type="InterPro" id="IPR015943">
    <property type="entry name" value="WD40/YVTN_repeat-like_dom_sf"/>
</dbReference>
<dbReference type="InterPro" id="IPR059122">
    <property type="entry name" value="Beta-prop_WDR5-like"/>
</dbReference>
<dbReference type="PROSITE" id="PS50294">
    <property type="entry name" value="WD_REPEATS_REGION"/>
    <property type="match status" value="4"/>
</dbReference>
<dbReference type="Proteomes" id="UP001224775">
    <property type="component" value="Unassembled WGS sequence"/>
</dbReference>
<dbReference type="Gene3D" id="2.130.10.10">
    <property type="entry name" value="YVTN repeat-like/Quinoprotein amine dehydrogenase"/>
    <property type="match status" value="1"/>
</dbReference>
<feature type="compositionally biased region" description="Low complexity" evidence="4">
    <location>
        <begin position="44"/>
        <end position="56"/>
    </location>
</feature>
<feature type="domain" description="WDR5-like beta-propeller" evidence="5">
    <location>
        <begin position="51"/>
        <end position="265"/>
    </location>
</feature>
<sequence length="445" mass="46524">MTSADAMEIAPTDGEGSAPEYAALPVYGEHKRAVSSVSFAPPTSQNNNGSSVSSNNAPPGGLATCASASADGTVKIWQVDTTIGRTDTAADMKSSTPLTARSHLQGHTRGINDVCWSPTGEYLATASDDKSLRLYDAIKGETFVEFKGHQNFVFCCKFNPQSNLLVSGSYDETVKLFDVRCGECVMTLPAHSDPVTGVDFSPDGTCICSGSYDGLIRVWDTATGECLKTIYAEGNPAVGNVSFAPNGRYVLGGTLDSKLRLWDVTGRVGVEGENVTNESGQRTELLSIQLPRFATHDLFATADNASTGLATKNTSPFVGALKSFGNASAASIHDEGTSNDSSKDAQAGAARTTSKENFSRGFVTKRVISSSPPPTSSTAINIVVACSPRAERNFFATAIVGAITPTRNCTISSGVLPLYESGSGLSYQLPAAGVNNGTYAPQSVI</sequence>
<dbReference type="PROSITE" id="PS00678">
    <property type="entry name" value="WD_REPEATS_1"/>
    <property type="match status" value="2"/>
</dbReference>
<dbReference type="SMART" id="SM00320">
    <property type="entry name" value="WD40"/>
    <property type="match status" value="5"/>
</dbReference>
<dbReference type="InterPro" id="IPR020472">
    <property type="entry name" value="WD40_PAC1"/>
</dbReference>
<reference evidence="6" key="1">
    <citation type="submission" date="2023-06" db="EMBL/GenBank/DDBJ databases">
        <title>Survivors Of The Sea: Transcriptome response of Skeletonema marinoi to long-term dormancy.</title>
        <authorList>
            <person name="Pinder M.I.M."/>
            <person name="Kourtchenko O."/>
            <person name="Robertson E.K."/>
            <person name="Larsson T."/>
            <person name="Maumus F."/>
            <person name="Osuna-Cruz C.M."/>
            <person name="Vancaester E."/>
            <person name="Stenow R."/>
            <person name="Vandepoele K."/>
            <person name="Ploug H."/>
            <person name="Bruchert V."/>
            <person name="Godhe A."/>
            <person name="Topel M."/>
        </authorList>
    </citation>
    <scope>NUCLEOTIDE SEQUENCE</scope>
    <source>
        <strain evidence="6">R05AC</strain>
    </source>
</reference>
<feature type="region of interest" description="Disordered" evidence="4">
    <location>
        <begin position="331"/>
        <end position="357"/>
    </location>
</feature>
<dbReference type="InterPro" id="IPR019775">
    <property type="entry name" value="WD40_repeat_CS"/>
</dbReference>
<keyword evidence="2" id="KW-0677">Repeat</keyword>
<dbReference type="InterPro" id="IPR001680">
    <property type="entry name" value="WD40_rpt"/>
</dbReference>
<feature type="repeat" description="WD" evidence="3">
    <location>
        <begin position="146"/>
        <end position="187"/>
    </location>
</feature>
<feature type="repeat" description="WD" evidence="3">
    <location>
        <begin position="231"/>
        <end position="264"/>
    </location>
</feature>
<dbReference type="CDD" id="cd00200">
    <property type="entry name" value="WD40"/>
    <property type="match status" value="1"/>
</dbReference>
<evidence type="ECO:0000259" key="5">
    <source>
        <dbReference type="Pfam" id="PF25175"/>
    </source>
</evidence>
<dbReference type="Pfam" id="PF25175">
    <property type="entry name" value="Beta-prop_WDR5"/>
    <property type="match status" value="1"/>
</dbReference>
<evidence type="ECO:0000313" key="7">
    <source>
        <dbReference type="Proteomes" id="UP001224775"/>
    </source>
</evidence>
<dbReference type="PANTHER" id="PTHR14604">
    <property type="entry name" value="WD40 REPEAT PF20"/>
    <property type="match status" value="1"/>
</dbReference>
<dbReference type="AlphaFoldDB" id="A0AAD8Y4T8"/>
<gene>
    <name evidence="6" type="ORF">QTG54_010695</name>
</gene>
<dbReference type="PANTHER" id="PTHR14604:SF4">
    <property type="entry name" value="F-BOX DOMAIN-CONTAINING PROTEIN"/>
    <property type="match status" value="1"/>
</dbReference>
<dbReference type="PROSITE" id="PS50082">
    <property type="entry name" value="WD_REPEATS_2"/>
    <property type="match status" value="4"/>
</dbReference>
<dbReference type="SUPFAM" id="SSF50978">
    <property type="entry name" value="WD40 repeat-like"/>
    <property type="match status" value="1"/>
</dbReference>
<feature type="region of interest" description="Disordered" evidence="4">
    <location>
        <begin position="38"/>
        <end position="58"/>
    </location>
</feature>
<keyword evidence="7" id="KW-1185">Reference proteome</keyword>
<evidence type="ECO:0000256" key="4">
    <source>
        <dbReference type="SAM" id="MobiDB-lite"/>
    </source>
</evidence>
<dbReference type="InterPro" id="IPR036322">
    <property type="entry name" value="WD40_repeat_dom_sf"/>
</dbReference>
<feature type="repeat" description="WD" evidence="3">
    <location>
        <begin position="104"/>
        <end position="145"/>
    </location>
</feature>
<evidence type="ECO:0000256" key="2">
    <source>
        <dbReference type="ARBA" id="ARBA00022737"/>
    </source>
</evidence>
<dbReference type="EMBL" id="JATAAI010000020">
    <property type="protein sequence ID" value="KAK1738665.1"/>
    <property type="molecule type" value="Genomic_DNA"/>
</dbReference>
<organism evidence="6 7">
    <name type="scientific">Skeletonema marinoi</name>
    <dbReference type="NCBI Taxonomy" id="267567"/>
    <lineage>
        <taxon>Eukaryota</taxon>
        <taxon>Sar</taxon>
        <taxon>Stramenopiles</taxon>
        <taxon>Ochrophyta</taxon>
        <taxon>Bacillariophyta</taxon>
        <taxon>Coscinodiscophyceae</taxon>
        <taxon>Thalassiosirophycidae</taxon>
        <taxon>Thalassiosirales</taxon>
        <taxon>Skeletonemataceae</taxon>
        <taxon>Skeletonema</taxon>
        <taxon>Skeletonema marinoi-dohrnii complex</taxon>
    </lineage>
</organism>
<feature type="repeat" description="WD" evidence="3">
    <location>
        <begin position="188"/>
        <end position="229"/>
    </location>
</feature>
<dbReference type="InterPro" id="IPR050995">
    <property type="entry name" value="WD-F-box_domain-protein"/>
</dbReference>
<dbReference type="PRINTS" id="PR00320">
    <property type="entry name" value="GPROTEINBRPT"/>
</dbReference>
<evidence type="ECO:0000313" key="6">
    <source>
        <dbReference type="EMBL" id="KAK1738665.1"/>
    </source>
</evidence>
<protein>
    <submittedName>
        <fullName evidence="6">WD40 repeat domain-containing protein</fullName>
    </submittedName>
</protein>
<evidence type="ECO:0000256" key="3">
    <source>
        <dbReference type="PROSITE-ProRule" id="PRU00221"/>
    </source>
</evidence>
<name>A0AAD8Y4T8_9STRA</name>
<proteinExistence type="predicted"/>
<evidence type="ECO:0000256" key="1">
    <source>
        <dbReference type="ARBA" id="ARBA00022574"/>
    </source>
</evidence>
<accession>A0AAD8Y4T8</accession>
<comment type="caution">
    <text evidence="6">The sequence shown here is derived from an EMBL/GenBank/DDBJ whole genome shotgun (WGS) entry which is preliminary data.</text>
</comment>
<keyword evidence="1 3" id="KW-0853">WD repeat</keyword>